<organism evidence="2 3">
    <name type="scientific">Dendrobium thyrsiflorum</name>
    <name type="common">Pinecone-like raceme dendrobium</name>
    <name type="synonym">Orchid</name>
    <dbReference type="NCBI Taxonomy" id="117978"/>
    <lineage>
        <taxon>Eukaryota</taxon>
        <taxon>Viridiplantae</taxon>
        <taxon>Streptophyta</taxon>
        <taxon>Embryophyta</taxon>
        <taxon>Tracheophyta</taxon>
        <taxon>Spermatophyta</taxon>
        <taxon>Magnoliopsida</taxon>
        <taxon>Liliopsida</taxon>
        <taxon>Asparagales</taxon>
        <taxon>Orchidaceae</taxon>
        <taxon>Epidendroideae</taxon>
        <taxon>Malaxideae</taxon>
        <taxon>Dendrobiinae</taxon>
        <taxon>Dendrobium</taxon>
    </lineage>
</organism>
<dbReference type="EMBL" id="JANQDX010000006">
    <property type="protein sequence ID" value="KAL0923187.1"/>
    <property type="molecule type" value="Genomic_DNA"/>
</dbReference>
<proteinExistence type="predicted"/>
<accession>A0ABD0VKQ5</accession>
<feature type="region of interest" description="Disordered" evidence="1">
    <location>
        <begin position="91"/>
        <end position="133"/>
    </location>
</feature>
<comment type="caution">
    <text evidence="2">The sequence shown here is derived from an EMBL/GenBank/DDBJ whole genome shotgun (WGS) entry which is preliminary data.</text>
</comment>
<protein>
    <submittedName>
        <fullName evidence="2">Uncharacterized protein</fullName>
    </submittedName>
</protein>
<evidence type="ECO:0000256" key="1">
    <source>
        <dbReference type="SAM" id="MobiDB-lite"/>
    </source>
</evidence>
<sequence length="162" mass="17949">MNCRAPPASLTLLPLPDLKLPYASPHKHTHNLDLLQHDSAPMDTSPGEGYPLNPSVRKNSQTCLSSFSCPAFNLILPYHSAIAARTDKAPTPTPTLLSGPYAPTPCDLLNSNHHTSGDRDHDQARDRDNERRTHCSRVTLSFTFYLHEKSPPQPTNNRDMTS</sequence>
<feature type="compositionally biased region" description="Basic and acidic residues" evidence="1">
    <location>
        <begin position="115"/>
        <end position="133"/>
    </location>
</feature>
<evidence type="ECO:0000313" key="3">
    <source>
        <dbReference type="Proteomes" id="UP001552299"/>
    </source>
</evidence>
<gene>
    <name evidence="2" type="ORF">M5K25_007232</name>
</gene>
<dbReference type="AlphaFoldDB" id="A0ABD0VKQ5"/>
<reference evidence="2 3" key="1">
    <citation type="journal article" date="2024" name="Plant Biotechnol. J.">
        <title>Dendrobium thyrsiflorum genome and its molecular insights into genes involved in important horticultural traits.</title>
        <authorList>
            <person name="Chen B."/>
            <person name="Wang J.Y."/>
            <person name="Zheng P.J."/>
            <person name="Li K.L."/>
            <person name="Liang Y.M."/>
            <person name="Chen X.F."/>
            <person name="Zhang C."/>
            <person name="Zhao X."/>
            <person name="He X."/>
            <person name="Zhang G.Q."/>
            <person name="Liu Z.J."/>
            <person name="Xu Q."/>
        </authorList>
    </citation>
    <scope>NUCLEOTIDE SEQUENCE [LARGE SCALE GENOMIC DNA]</scope>
    <source>
        <strain evidence="2">GZMU011</strain>
    </source>
</reference>
<name>A0ABD0VKQ5_DENTH</name>
<keyword evidence="3" id="KW-1185">Reference proteome</keyword>
<evidence type="ECO:0000313" key="2">
    <source>
        <dbReference type="EMBL" id="KAL0923187.1"/>
    </source>
</evidence>
<dbReference type="Proteomes" id="UP001552299">
    <property type="component" value="Unassembled WGS sequence"/>
</dbReference>